<dbReference type="SUPFAM" id="SSF56796">
    <property type="entry name" value="Dehydroquinate synthase-like"/>
    <property type="match status" value="1"/>
</dbReference>
<evidence type="ECO:0000259" key="4">
    <source>
        <dbReference type="Pfam" id="PF00465"/>
    </source>
</evidence>
<evidence type="ECO:0000256" key="3">
    <source>
        <dbReference type="ARBA" id="ARBA00023027"/>
    </source>
</evidence>
<sequence>MTDLLQGFEFAGIPSRVVFGAGTLAQAGAEVERLGHKRALVLTTPGQADDGAALARALGDLTAGTFFDAAMHTPVEVTQDALAHFRAVGADCVVALGGGSTIGLGKAIALHTGADQVVIPTTYAGSEMTDILGQTDKGAKTTQRGPEIRPETVIYDVDLTLGLPAAMTVTSALNAVAHAVEGLYAPDGNPILSMMGVAGIRAIRDGLPALRDAPTDRDARADVLYGAWLCSTVLGHVSMALHHKLAHVLGGSFGLPHAETHAILLPHTAGFNAQATAAQLAPVAEMFGGSVGGGLWDFARDAGAPLRLQDLGLTKADLDRAAQIATQNPYHNPRPFDAADIRTLLQAAWEGTRPDP</sequence>
<dbReference type="CDD" id="cd08177">
    <property type="entry name" value="MAR"/>
    <property type="match status" value="1"/>
</dbReference>
<dbReference type="PANTHER" id="PTHR11496">
    <property type="entry name" value="ALCOHOL DEHYDROGENASE"/>
    <property type="match status" value="1"/>
</dbReference>
<organism evidence="6 7">
    <name type="scientific">Roseicitreum antarcticum</name>
    <dbReference type="NCBI Taxonomy" id="564137"/>
    <lineage>
        <taxon>Bacteria</taxon>
        <taxon>Pseudomonadati</taxon>
        <taxon>Pseudomonadota</taxon>
        <taxon>Alphaproteobacteria</taxon>
        <taxon>Rhodobacterales</taxon>
        <taxon>Paracoccaceae</taxon>
        <taxon>Roseicitreum</taxon>
    </lineage>
</organism>
<protein>
    <submittedName>
        <fullName evidence="6">Maleylacetate reductase</fullName>
    </submittedName>
</protein>
<accession>A0A1H2X7E3</accession>
<dbReference type="GO" id="GO:0018506">
    <property type="term" value="F:maleylacetate reductase activity"/>
    <property type="evidence" value="ECO:0007669"/>
    <property type="project" value="InterPro"/>
</dbReference>
<dbReference type="PANTHER" id="PTHR11496:SF102">
    <property type="entry name" value="ALCOHOL DEHYDROGENASE 4"/>
    <property type="match status" value="1"/>
</dbReference>
<dbReference type="RefSeq" id="WP_092887384.1">
    <property type="nucleotide sequence ID" value="NZ_CP061498.1"/>
</dbReference>
<dbReference type="InterPro" id="IPR056798">
    <property type="entry name" value="ADH_Fe_C"/>
</dbReference>
<dbReference type="AlphaFoldDB" id="A0A1H2X7E3"/>
<dbReference type="GO" id="GO:0004022">
    <property type="term" value="F:alcohol dehydrogenase (NAD+) activity"/>
    <property type="evidence" value="ECO:0007669"/>
    <property type="project" value="TreeGrafter"/>
</dbReference>
<dbReference type="GO" id="GO:0046872">
    <property type="term" value="F:metal ion binding"/>
    <property type="evidence" value="ECO:0007669"/>
    <property type="project" value="InterPro"/>
</dbReference>
<dbReference type="EMBL" id="FNOM01000004">
    <property type="protein sequence ID" value="SDW88832.1"/>
    <property type="molecule type" value="Genomic_DNA"/>
</dbReference>
<dbReference type="Pfam" id="PF25137">
    <property type="entry name" value="ADH_Fe_C"/>
    <property type="match status" value="1"/>
</dbReference>
<keyword evidence="7" id="KW-1185">Reference proteome</keyword>
<dbReference type="InterPro" id="IPR039697">
    <property type="entry name" value="Alcohol_dehydrogenase_Fe"/>
</dbReference>
<evidence type="ECO:0000313" key="6">
    <source>
        <dbReference type="EMBL" id="SDW88832.1"/>
    </source>
</evidence>
<evidence type="ECO:0000259" key="5">
    <source>
        <dbReference type="Pfam" id="PF25137"/>
    </source>
</evidence>
<keyword evidence="3" id="KW-0520">NAD</keyword>
<proteinExistence type="inferred from homology"/>
<feature type="domain" description="Alcohol dehydrogenase iron-type/glycerol dehydrogenase GldA" evidence="4">
    <location>
        <begin position="14"/>
        <end position="156"/>
    </location>
</feature>
<dbReference type="Pfam" id="PF00465">
    <property type="entry name" value="Fe-ADH"/>
    <property type="match status" value="1"/>
</dbReference>
<comment type="similarity">
    <text evidence="1">Belongs to the iron-containing alcohol dehydrogenase family.</text>
</comment>
<evidence type="ECO:0000256" key="2">
    <source>
        <dbReference type="ARBA" id="ARBA00023002"/>
    </source>
</evidence>
<dbReference type="Gene3D" id="3.40.50.1970">
    <property type="match status" value="1"/>
</dbReference>
<dbReference type="OrthoDB" id="3812122at2"/>
<evidence type="ECO:0000313" key="7">
    <source>
        <dbReference type="Proteomes" id="UP000198539"/>
    </source>
</evidence>
<name>A0A1H2X7E3_9RHOB</name>
<dbReference type="Gene3D" id="1.20.1090.10">
    <property type="entry name" value="Dehydroquinate synthase-like - alpha domain"/>
    <property type="match status" value="1"/>
</dbReference>
<evidence type="ECO:0000256" key="1">
    <source>
        <dbReference type="ARBA" id="ARBA00007358"/>
    </source>
</evidence>
<dbReference type="InterPro" id="IPR001670">
    <property type="entry name" value="ADH_Fe/GldA"/>
</dbReference>
<dbReference type="Proteomes" id="UP000198539">
    <property type="component" value="Unassembled WGS sequence"/>
</dbReference>
<dbReference type="STRING" id="564137.SAMN04488238_10496"/>
<reference evidence="6 7" key="1">
    <citation type="submission" date="2016-10" db="EMBL/GenBank/DDBJ databases">
        <authorList>
            <person name="de Groot N.N."/>
        </authorList>
    </citation>
    <scope>NUCLEOTIDE SEQUENCE [LARGE SCALE GENOMIC DNA]</scope>
    <source>
        <strain evidence="6 7">CGMCC 1.8894</strain>
    </source>
</reference>
<feature type="domain" description="Fe-containing alcohol dehydrogenase-like C-terminal" evidence="5">
    <location>
        <begin position="168"/>
        <end position="349"/>
    </location>
</feature>
<keyword evidence="2" id="KW-0560">Oxidoreductase</keyword>
<dbReference type="InterPro" id="IPR034786">
    <property type="entry name" value="MAR"/>
</dbReference>
<gene>
    <name evidence="6" type="ORF">SAMN04488238_10496</name>
</gene>